<dbReference type="OrthoDB" id="3358371at2759"/>
<feature type="domain" description="NmrA-like" evidence="3">
    <location>
        <begin position="4"/>
        <end position="294"/>
    </location>
</feature>
<dbReference type="Gene3D" id="3.40.50.720">
    <property type="entry name" value="NAD(P)-binding Rossmann-like Domain"/>
    <property type="match status" value="1"/>
</dbReference>
<evidence type="ECO:0000256" key="1">
    <source>
        <dbReference type="ARBA" id="ARBA00006328"/>
    </source>
</evidence>
<dbReference type="Gene3D" id="3.90.25.10">
    <property type="entry name" value="UDP-galactose 4-epimerase, domain 1"/>
    <property type="match status" value="1"/>
</dbReference>
<dbReference type="EMBL" id="AJWJ01000023">
    <property type="protein sequence ID" value="KAF2077648.1"/>
    <property type="molecule type" value="Genomic_DNA"/>
</dbReference>
<comment type="similarity">
    <text evidence="1">Belongs to the NmrA-type oxidoreductase family.</text>
</comment>
<dbReference type="PANTHER" id="PTHR42748">
    <property type="entry name" value="NITROGEN METABOLITE REPRESSION PROTEIN NMRA FAMILY MEMBER"/>
    <property type="match status" value="1"/>
</dbReference>
<organism evidence="4 5">
    <name type="scientific">Polysphondylium violaceum</name>
    <dbReference type="NCBI Taxonomy" id="133409"/>
    <lineage>
        <taxon>Eukaryota</taxon>
        <taxon>Amoebozoa</taxon>
        <taxon>Evosea</taxon>
        <taxon>Eumycetozoa</taxon>
        <taxon>Dictyostelia</taxon>
        <taxon>Dictyosteliales</taxon>
        <taxon>Dictyosteliaceae</taxon>
        <taxon>Polysphondylium</taxon>
    </lineage>
</organism>
<dbReference type="CDD" id="cd05251">
    <property type="entry name" value="NmrA_like_SDR_a"/>
    <property type="match status" value="1"/>
</dbReference>
<dbReference type="InterPro" id="IPR051164">
    <property type="entry name" value="NmrA-like_oxidored"/>
</dbReference>
<proteinExistence type="inferred from homology"/>
<reference evidence="4" key="1">
    <citation type="submission" date="2020-01" db="EMBL/GenBank/DDBJ databases">
        <title>Development of genomics and gene disruption for Polysphondylium violaceum indicates a role for the polyketide synthase stlB in stalk morphogenesis.</title>
        <authorList>
            <person name="Narita B."/>
            <person name="Kawabe Y."/>
            <person name="Kin K."/>
            <person name="Saito T."/>
            <person name="Gibbs R."/>
            <person name="Kuspa A."/>
            <person name="Muzny D."/>
            <person name="Queller D."/>
            <person name="Richards S."/>
            <person name="Strassman J."/>
            <person name="Sucgang R."/>
            <person name="Worley K."/>
            <person name="Schaap P."/>
        </authorList>
    </citation>
    <scope>NUCLEOTIDE SEQUENCE</scope>
    <source>
        <strain evidence="4">QSvi11</strain>
    </source>
</reference>
<dbReference type="Pfam" id="PF05368">
    <property type="entry name" value="NmrA"/>
    <property type="match status" value="1"/>
</dbReference>
<evidence type="ECO:0000313" key="5">
    <source>
        <dbReference type="Proteomes" id="UP000695562"/>
    </source>
</evidence>
<accession>A0A8J4Q0G5</accession>
<dbReference type="InterPro" id="IPR036291">
    <property type="entry name" value="NAD(P)-bd_dom_sf"/>
</dbReference>
<dbReference type="AlphaFoldDB" id="A0A8J4Q0G5"/>
<dbReference type="Proteomes" id="UP000695562">
    <property type="component" value="Unassembled WGS sequence"/>
</dbReference>
<sequence length="302" mass="33159">MTGKIISVFGSTGLQGGAVVNALLKDGTFKVRALTRNVESPSAKKLVEKGAQVATVDLNNDVESIAKVLQGSYGVYLVTDFWSLFEKEEEIGKKVVDAALKAGVQHFIYSSLANTSKISNGKIVVPEFDMKAHIEDYARQVSAKHPEFISSFVHLPYYAQGFNTDFLPITKIEEDKYFISFPISGKPMELIDVNDVGPIALAEFKDPKKYSGVGIHFTGSALSGPEIAEKLSKATGKSIIFKPMTYEEYLALGFPGVEGIADMFKFVSEYGSYPGKDSNLAKEIIHITTFDEYLEKNPIQLK</sequence>
<keyword evidence="5" id="KW-1185">Reference proteome</keyword>
<evidence type="ECO:0000259" key="3">
    <source>
        <dbReference type="Pfam" id="PF05368"/>
    </source>
</evidence>
<dbReference type="GO" id="GO:0005634">
    <property type="term" value="C:nucleus"/>
    <property type="evidence" value="ECO:0007669"/>
    <property type="project" value="TreeGrafter"/>
</dbReference>
<dbReference type="InterPro" id="IPR008030">
    <property type="entry name" value="NmrA-like"/>
</dbReference>
<name>A0A8J4Q0G5_9MYCE</name>
<keyword evidence="2" id="KW-0521">NADP</keyword>
<evidence type="ECO:0000256" key="2">
    <source>
        <dbReference type="ARBA" id="ARBA00022857"/>
    </source>
</evidence>
<evidence type="ECO:0000313" key="4">
    <source>
        <dbReference type="EMBL" id="KAF2077648.1"/>
    </source>
</evidence>
<protein>
    <recommendedName>
        <fullName evidence="3">NmrA-like domain-containing protein</fullName>
    </recommendedName>
</protein>
<dbReference type="SUPFAM" id="SSF51735">
    <property type="entry name" value="NAD(P)-binding Rossmann-fold domains"/>
    <property type="match status" value="1"/>
</dbReference>
<gene>
    <name evidence="4" type="ORF">CYY_001035</name>
</gene>
<dbReference type="PANTHER" id="PTHR42748:SF4">
    <property type="entry name" value="NMRA-LIKE DOMAIN-CONTAINING PROTEIN-RELATED"/>
    <property type="match status" value="1"/>
</dbReference>
<comment type="caution">
    <text evidence="4">The sequence shown here is derived from an EMBL/GenBank/DDBJ whole genome shotgun (WGS) entry which is preliminary data.</text>
</comment>